<evidence type="ECO:0000256" key="12">
    <source>
        <dbReference type="ARBA" id="ARBA00023160"/>
    </source>
</evidence>
<dbReference type="CDD" id="cd08954">
    <property type="entry name" value="KR_1_FAS_SDR_x"/>
    <property type="match status" value="1"/>
</dbReference>
<dbReference type="InterPro" id="IPR006162">
    <property type="entry name" value="Ppantetheine_attach_site"/>
</dbReference>
<reference evidence="17" key="2">
    <citation type="submission" date="2021-09" db="EMBL/GenBank/DDBJ databases">
        <authorList>
            <person name="Jia N."/>
            <person name="Wang J."/>
            <person name="Shi W."/>
            <person name="Du L."/>
            <person name="Sun Y."/>
            <person name="Zhan W."/>
            <person name="Jiang J."/>
            <person name="Wang Q."/>
            <person name="Zhang B."/>
            <person name="Ji P."/>
            <person name="Sakyi L.B."/>
            <person name="Cui X."/>
            <person name="Yuan T."/>
            <person name="Jiang B."/>
            <person name="Yang W."/>
            <person name="Lam T.T.-Y."/>
            <person name="Chang Q."/>
            <person name="Ding S."/>
            <person name="Wang X."/>
            <person name="Zhu J."/>
            <person name="Ruan X."/>
            <person name="Zhao L."/>
            <person name="Wei J."/>
            <person name="Que T."/>
            <person name="Du C."/>
            <person name="Cheng J."/>
            <person name="Dai P."/>
            <person name="Han X."/>
            <person name="Huang E."/>
            <person name="Gao Y."/>
            <person name="Liu J."/>
            <person name="Shao H."/>
            <person name="Ye R."/>
            <person name="Li L."/>
            <person name="Wei W."/>
            <person name="Wang X."/>
            <person name="Wang C."/>
            <person name="Huo Q."/>
            <person name="Li W."/>
            <person name="Guo W."/>
            <person name="Chen H."/>
            <person name="Chen S."/>
            <person name="Zhou L."/>
            <person name="Zhou L."/>
            <person name="Ni X."/>
            <person name="Tian J."/>
            <person name="Zhou Y."/>
            <person name="Sheng Y."/>
            <person name="Liu T."/>
            <person name="Pan Y."/>
            <person name="Xia L."/>
            <person name="Li J."/>
            <person name="Zhao F."/>
            <person name="Cao W."/>
        </authorList>
    </citation>
    <scope>NUCLEOTIDE SEQUENCE</scope>
    <source>
        <strain evidence="17">Rmic-2018</strain>
        <tissue evidence="17">Larvae</tissue>
    </source>
</reference>
<evidence type="ECO:0000256" key="9">
    <source>
        <dbReference type="ARBA" id="ARBA00022857"/>
    </source>
</evidence>
<dbReference type="SUPFAM" id="SSF53474">
    <property type="entry name" value="alpha/beta-Hydrolases"/>
    <property type="match status" value="1"/>
</dbReference>
<keyword evidence="18" id="KW-1185">Reference proteome</keyword>
<keyword evidence="9" id="KW-0521">NADP</keyword>
<dbReference type="GO" id="GO:0004312">
    <property type="term" value="F:fatty acid synthase activity"/>
    <property type="evidence" value="ECO:0007669"/>
    <property type="project" value="UniProtKB-EC"/>
</dbReference>
<dbReference type="EC" id="2.3.1.85" evidence="2"/>
<evidence type="ECO:0000256" key="14">
    <source>
        <dbReference type="ARBA" id="ARBA00044883"/>
    </source>
</evidence>
<dbReference type="Gene3D" id="3.40.50.1820">
    <property type="entry name" value="alpha/beta hydrolase"/>
    <property type="match status" value="1"/>
</dbReference>
<dbReference type="SUPFAM" id="SSF47336">
    <property type="entry name" value="ACP-like"/>
    <property type="match status" value="1"/>
</dbReference>
<dbReference type="Pfam" id="PF00975">
    <property type="entry name" value="Thioesterase"/>
    <property type="match status" value="1"/>
</dbReference>
<dbReference type="EMBL" id="JABSTU010000002">
    <property type="protein sequence ID" value="KAH8037320.1"/>
    <property type="molecule type" value="Genomic_DNA"/>
</dbReference>
<feature type="domain" description="Carrier" evidence="16">
    <location>
        <begin position="272"/>
        <end position="352"/>
    </location>
</feature>
<evidence type="ECO:0000256" key="5">
    <source>
        <dbReference type="ARBA" id="ARBA00022516"/>
    </source>
</evidence>
<accession>A0A9J6ETE3</accession>
<evidence type="ECO:0000256" key="10">
    <source>
        <dbReference type="ARBA" id="ARBA00023002"/>
    </source>
</evidence>
<dbReference type="PANTHER" id="PTHR43775:SF7">
    <property type="entry name" value="FATTY ACID SYNTHASE"/>
    <property type="match status" value="1"/>
</dbReference>
<name>A0A9J6ETE3_RHIMP</name>
<evidence type="ECO:0000256" key="11">
    <source>
        <dbReference type="ARBA" id="ARBA00023098"/>
    </source>
</evidence>
<dbReference type="InterPro" id="IPR036291">
    <property type="entry name" value="NAD(P)-bd_dom_sf"/>
</dbReference>
<dbReference type="PROSITE" id="PS50075">
    <property type="entry name" value="CARRIER"/>
    <property type="match status" value="1"/>
</dbReference>
<proteinExistence type="predicted"/>
<evidence type="ECO:0000256" key="4">
    <source>
        <dbReference type="ARBA" id="ARBA00022450"/>
    </source>
</evidence>
<organism evidence="17 18">
    <name type="scientific">Rhipicephalus microplus</name>
    <name type="common">Cattle tick</name>
    <name type="synonym">Boophilus microplus</name>
    <dbReference type="NCBI Taxonomy" id="6941"/>
    <lineage>
        <taxon>Eukaryota</taxon>
        <taxon>Metazoa</taxon>
        <taxon>Ecdysozoa</taxon>
        <taxon>Arthropoda</taxon>
        <taxon>Chelicerata</taxon>
        <taxon>Arachnida</taxon>
        <taxon>Acari</taxon>
        <taxon>Parasitiformes</taxon>
        <taxon>Ixodida</taxon>
        <taxon>Ixodoidea</taxon>
        <taxon>Ixodidae</taxon>
        <taxon>Rhipicephalinae</taxon>
        <taxon>Rhipicephalus</taxon>
        <taxon>Boophilus</taxon>
    </lineage>
</organism>
<keyword evidence="5" id="KW-0444">Lipid biosynthesis</keyword>
<evidence type="ECO:0000313" key="18">
    <source>
        <dbReference type="Proteomes" id="UP000821866"/>
    </source>
</evidence>
<dbReference type="InterPro" id="IPR013968">
    <property type="entry name" value="PKS_KR"/>
</dbReference>
<keyword evidence="7" id="KW-0808">Transferase</keyword>
<keyword evidence="12" id="KW-0275">Fatty acid biosynthesis</keyword>
<dbReference type="InterPro" id="IPR057326">
    <property type="entry name" value="KR_dom"/>
</dbReference>
<keyword evidence="10" id="KW-0560">Oxidoreductase</keyword>
<evidence type="ECO:0000256" key="7">
    <source>
        <dbReference type="ARBA" id="ARBA00022679"/>
    </source>
</evidence>
<evidence type="ECO:0000313" key="17">
    <source>
        <dbReference type="EMBL" id="KAH8037320.1"/>
    </source>
</evidence>
<dbReference type="Gene3D" id="1.10.1200.10">
    <property type="entry name" value="ACP-like"/>
    <property type="match status" value="1"/>
</dbReference>
<evidence type="ECO:0000259" key="16">
    <source>
        <dbReference type="PROSITE" id="PS50075"/>
    </source>
</evidence>
<dbReference type="Gene3D" id="3.40.50.720">
    <property type="entry name" value="NAD(P)-binding Rossmann-like Domain"/>
    <property type="match status" value="1"/>
</dbReference>
<evidence type="ECO:0000256" key="13">
    <source>
        <dbReference type="ARBA" id="ARBA00023268"/>
    </source>
</evidence>
<evidence type="ECO:0000256" key="6">
    <source>
        <dbReference type="ARBA" id="ARBA00022553"/>
    </source>
</evidence>
<dbReference type="InterPro" id="IPR001031">
    <property type="entry name" value="Thioesterase"/>
</dbReference>
<comment type="caution">
    <text evidence="17">The sequence shown here is derived from an EMBL/GenBank/DDBJ whole genome shotgun (WGS) entry which is preliminary data.</text>
</comment>
<keyword evidence="13" id="KW-0511">Multifunctional enzyme</keyword>
<dbReference type="FunFam" id="1.10.1200.10:FF:000013">
    <property type="entry name" value="Fatty acid synthase"/>
    <property type="match status" value="1"/>
</dbReference>
<dbReference type="Pfam" id="PF08659">
    <property type="entry name" value="KR"/>
    <property type="match status" value="1"/>
</dbReference>
<dbReference type="InterPro" id="IPR029058">
    <property type="entry name" value="AB_hydrolase_fold"/>
</dbReference>
<gene>
    <name evidence="17" type="ORF">HPB51_009875</name>
</gene>
<dbReference type="SMART" id="SM00822">
    <property type="entry name" value="PKS_KR"/>
    <property type="match status" value="1"/>
</dbReference>
<dbReference type="GO" id="GO:0016491">
    <property type="term" value="F:oxidoreductase activity"/>
    <property type="evidence" value="ECO:0007669"/>
    <property type="project" value="UniProtKB-KW"/>
</dbReference>
<feature type="region of interest" description="Disordered" evidence="15">
    <location>
        <begin position="1"/>
        <end position="24"/>
    </location>
</feature>
<dbReference type="AlphaFoldDB" id="A0A9J6ETE3"/>
<dbReference type="EC" id="3.1.2.14" evidence="1"/>
<dbReference type="SUPFAM" id="SSF51735">
    <property type="entry name" value="NAD(P)-binding Rossmann-fold domains"/>
    <property type="match status" value="1"/>
</dbReference>
<comment type="catalytic activity">
    <reaction evidence="14">
        <text>acetyl-CoA + n malonyl-CoA + 2n NADPH + 2n H(+) = a long-chain fatty acid + (n+1) CoA + n CO2 + 2n NADP(+).</text>
        <dbReference type="EC" id="2.3.1.85"/>
    </reaction>
</comment>
<dbReference type="GO" id="GO:0006633">
    <property type="term" value="P:fatty acid biosynthetic process"/>
    <property type="evidence" value="ECO:0007669"/>
    <property type="project" value="UniProtKB-KW"/>
</dbReference>
<reference evidence="17" key="1">
    <citation type="journal article" date="2020" name="Cell">
        <title>Large-Scale Comparative Analyses of Tick Genomes Elucidate Their Genetic Diversity and Vector Capacities.</title>
        <authorList>
            <consortium name="Tick Genome and Microbiome Consortium (TIGMIC)"/>
            <person name="Jia N."/>
            <person name="Wang J."/>
            <person name="Shi W."/>
            <person name="Du L."/>
            <person name="Sun Y."/>
            <person name="Zhan W."/>
            <person name="Jiang J.F."/>
            <person name="Wang Q."/>
            <person name="Zhang B."/>
            <person name="Ji P."/>
            <person name="Bell-Sakyi L."/>
            <person name="Cui X.M."/>
            <person name="Yuan T.T."/>
            <person name="Jiang B.G."/>
            <person name="Yang W.F."/>
            <person name="Lam T.T."/>
            <person name="Chang Q.C."/>
            <person name="Ding S.J."/>
            <person name="Wang X.J."/>
            <person name="Zhu J.G."/>
            <person name="Ruan X.D."/>
            <person name="Zhao L."/>
            <person name="Wei J.T."/>
            <person name="Ye R.Z."/>
            <person name="Que T.C."/>
            <person name="Du C.H."/>
            <person name="Zhou Y.H."/>
            <person name="Cheng J.X."/>
            <person name="Dai P.F."/>
            <person name="Guo W.B."/>
            <person name="Han X.H."/>
            <person name="Huang E.J."/>
            <person name="Li L.F."/>
            <person name="Wei W."/>
            <person name="Gao Y.C."/>
            <person name="Liu J.Z."/>
            <person name="Shao H.Z."/>
            <person name="Wang X."/>
            <person name="Wang C.C."/>
            <person name="Yang T.C."/>
            <person name="Huo Q.B."/>
            <person name="Li W."/>
            <person name="Chen H.Y."/>
            <person name="Chen S.E."/>
            <person name="Zhou L.G."/>
            <person name="Ni X.B."/>
            <person name="Tian J.H."/>
            <person name="Sheng Y."/>
            <person name="Liu T."/>
            <person name="Pan Y.S."/>
            <person name="Xia L.Y."/>
            <person name="Li J."/>
            <person name="Zhao F."/>
            <person name="Cao W.C."/>
        </authorList>
    </citation>
    <scope>NUCLEOTIDE SEQUENCE</scope>
    <source>
        <strain evidence="17">Rmic-2018</strain>
    </source>
</reference>
<keyword evidence="6" id="KW-0597">Phosphoprotein</keyword>
<dbReference type="PANTHER" id="PTHR43775">
    <property type="entry name" value="FATTY ACID SYNTHASE"/>
    <property type="match status" value="1"/>
</dbReference>
<dbReference type="InterPro" id="IPR036736">
    <property type="entry name" value="ACP-like_sf"/>
</dbReference>
<evidence type="ECO:0000256" key="8">
    <source>
        <dbReference type="ARBA" id="ARBA00022832"/>
    </source>
</evidence>
<dbReference type="GO" id="GO:0016297">
    <property type="term" value="F:fatty acyl-[ACP] hydrolase activity"/>
    <property type="evidence" value="ECO:0007669"/>
    <property type="project" value="UniProtKB-EC"/>
</dbReference>
<protein>
    <recommendedName>
        <fullName evidence="3">Fatty acid synthase</fullName>
        <ecNumber evidence="2">2.3.1.85</ecNumber>
        <ecNumber evidence="1">3.1.2.14</ecNumber>
    </recommendedName>
</protein>
<dbReference type="GO" id="GO:0031177">
    <property type="term" value="F:phosphopantetheine binding"/>
    <property type="evidence" value="ECO:0007669"/>
    <property type="project" value="InterPro"/>
</dbReference>
<dbReference type="PROSITE" id="PS00012">
    <property type="entry name" value="PHOSPHOPANTETHEINE"/>
    <property type="match status" value="1"/>
</dbReference>
<keyword evidence="4" id="KW-0596">Phosphopantetheine</keyword>
<keyword evidence="8" id="KW-0276">Fatty acid metabolism</keyword>
<dbReference type="Proteomes" id="UP000821866">
    <property type="component" value="Chromosome 10"/>
</dbReference>
<evidence type="ECO:0000256" key="1">
    <source>
        <dbReference type="ARBA" id="ARBA00012480"/>
    </source>
</evidence>
<dbReference type="Pfam" id="PF00550">
    <property type="entry name" value="PP-binding"/>
    <property type="match status" value="1"/>
</dbReference>
<dbReference type="InterPro" id="IPR050091">
    <property type="entry name" value="PKS_NRPS_Biosynth_Enz"/>
</dbReference>
<dbReference type="SMART" id="SM00823">
    <property type="entry name" value="PKS_PP"/>
    <property type="match status" value="1"/>
</dbReference>
<evidence type="ECO:0000256" key="2">
    <source>
        <dbReference type="ARBA" id="ARBA00012873"/>
    </source>
</evidence>
<evidence type="ECO:0000256" key="15">
    <source>
        <dbReference type="SAM" id="MobiDB-lite"/>
    </source>
</evidence>
<dbReference type="InterPro" id="IPR009081">
    <property type="entry name" value="PP-bd_ACP"/>
</dbReference>
<dbReference type="InterPro" id="IPR020806">
    <property type="entry name" value="PKS_PP-bd"/>
</dbReference>
<sequence>MTCTIRRSVTKRPSLPRPRPRHRPRLSHWKSQHVRTFTHTSRTSIVGGLGGFGLELAEWMVTSRGCRKLVLTSRTGVRTGYQRLCLQRWRRVADVLVSTAEVSTEEGVRRIVEEAAAMGPVGGIFNLAVVLQDALIENQSAQTYEAVCSAKILGTQRLDEVSRALCPELDHFVVFSSLVCGRGNAGQTNYGYANSAMERVCERRVADGLPGLAIQWGAIGDVGVVHDVMGNDVVIGGSVAQRITSCMEVMDCFLSQKHPVVSSFVKDDPSSRSDPKNKQDLLLSAAHILGIKDPSSLNPNISLGELGIDSLMSVELRQLLERDYDLTLSMQEIRQLTVSRLRDISEGRTEGFTMPPGDVTDPGRDKGNAVSVVVLQKLSAIVIPDRVIVELNGEEGQTPLFIVHPIEGHVGSLSELAACLRLRAVGVQWTPDVTTHSIEKMAAVYVQRVREVQPEGPYHLAGYSFGGMVAFEVAVQMQASGESVGSLTFLDGAPGFMDRYTAQRRGRSEIGREEHETDLLVRFLCLYLDLDVFQIKHQLSEHSTFEDKREAAIDVLLSACSQDEARPSRYVVGAAMRRFYEFGRAGSLYRPQSKYSGDVLLLKPSRLPKTAADLTYDYGLSEVPVAVNESVGYVRTNRDCMQGSWRAEI</sequence>
<dbReference type="VEuPathDB" id="VectorBase:LOC119179527"/>
<evidence type="ECO:0000256" key="3">
    <source>
        <dbReference type="ARBA" id="ARBA00018769"/>
    </source>
</evidence>
<keyword evidence="11" id="KW-0443">Lipid metabolism</keyword>